<organism evidence="14 15">
    <name type="scientific">Propioniciclava flava</name>
    <dbReference type="NCBI Taxonomy" id="2072026"/>
    <lineage>
        <taxon>Bacteria</taxon>
        <taxon>Bacillati</taxon>
        <taxon>Actinomycetota</taxon>
        <taxon>Actinomycetes</taxon>
        <taxon>Propionibacteriales</taxon>
        <taxon>Propionibacteriaceae</taxon>
        <taxon>Propioniciclava</taxon>
    </lineage>
</organism>
<dbReference type="CDD" id="cd07346">
    <property type="entry name" value="ABC_6TM_exporters"/>
    <property type="match status" value="1"/>
</dbReference>
<feature type="transmembrane region" description="Helical" evidence="11">
    <location>
        <begin position="242"/>
        <end position="260"/>
    </location>
</feature>
<dbReference type="PROSITE" id="PS50893">
    <property type="entry name" value="ABC_TRANSPORTER_2"/>
    <property type="match status" value="1"/>
</dbReference>
<dbReference type="RefSeq" id="WP_129458162.1">
    <property type="nucleotide sequence ID" value="NZ_PPCV01000003.1"/>
</dbReference>
<dbReference type="GO" id="GO:0015421">
    <property type="term" value="F:ABC-type oligopeptide transporter activity"/>
    <property type="evidence" value="ECO:0007669"/>
    <property type="project" value="TreeGrafter"/>
</dbReference>
<evidence type="ECO:0000259" key="13">
    <source>
        <dbReference type="PROSITE" id="PS50929"/>
    </source>
</evidence>
<keyword evidence="6" id="KW-0547">Nucleotide-binding</keyword>
<dbReference type="GO" id="GO:0016887">
    <property type="term" value="F:ATP hydrolysis activity"/>
    <property type="evidence" value="ECO:0007669"/>
    <property type="project" value="InterPro"/>
</dbReference>
<evidence type="ECO:0000256" key="8">
    <source>
        <dbReference type="ARBA" id="ARBA00022989"/>
    </source>
</evidence>
<keyword evidence="3" id="KW-1003">Cell membrane</keyword>
<dbReference type="PROSITE" id="PS50929">
    <property type="entry name" value="ABC_TM1F"/>
    <property type="match status" value="1"/>
</dbReference>
<gene>
    <name evidence="14" type="ORF">C1706_05140</name>
</gene>
<feature type="transmembrane region" description="Helical" evidence="11">
    <location>
        <begin position="141"/>
        <end position="159"/>
    </location>
</feature>
<accession>A0A4Q2EIV1</accession>
<evidence type="ECO:0000256" key="4">
    <source>
        <dbReference type="ARBA" id="ARBA00022519"/>
    </source>
</evidence>
<evidence type="ECO:0000256" key="9">
    <source>
        <dbReference type="ARBA" id="ARBA00023136"/>
    </source>
</evidence>
<dbReference type="OrthoDB" id="9806127at2"/>
<dbReference type="Gene3D" id="3.40.50.300">
    <property type="entry name" value="P-loop containing nucleotide triphosphate hydrolases"/>
    <property type="match status" value="1"/>
</dbReference>
<evidence type="ECO:0000259" key="12">
    <source>
        <dbReference type="PROSITE" id="PS50893"/>
    </source>
</evidence>
<reference evidence="14 15" key="1">
    <citation type="submission" date="2018-01" db="EMBL/GenBank/DDBJ databases">
        <title>Lactibacter flavus gen. nov., sp. nov., a novel bacterium of the family Propionibacteriaceae isolated from raw milk and dairy products.</title>
        <authorList>
            <person name="Wenning M."/>
            <person name="Breitenwieser F."/>
            <person name="Huptas C."/>
            <person name="von Neubeck M."/>
            <person name="Busse H.-J."/>
            <person name="Scherer S."/>
        </authorList>
    </citation>
    <scope>NUCLEOTIDE SEQUENCE [LARGE SCALE GENOMIC DNA]</scope>
    <source>
        <strain evidence="14 15">VG341</strain>
    </source>
</reference>
<evidence type="ECO:0000256" key="5">
    <source>
        <dbReference type="ARBA" id="ARBA00022692"/>
    </source>
</evidence>
<keyword evidence="15" id="KW-1185">Reference proteome</keyword>
<feature type="domain" description="ABC transporter" evidence="12">
    <location>
        <begin position="414"/>
        <end position="649"/>
    </location>
</feature>
<dbReference type="InterPro" id="IPR003593">
    <property type="entry name" value="AAA+_ATPase"/>
</dbReference>
<feature type="transmembrane region" description="Helical" evidence="11">
    <location>
        <begin position="325"/>
        <end position="348"/>
    </location>
</feature>
<evidence type="ECO:0000256" key="10">
    <source>
        <dbReference type="SAM" id="MobiDB-lite"/>
    </source>
</evidence>
<evidence type="ECO:0000313" key="14">
    <source>
        <dbReference type="EMBL" id="RXW32552.1"/>
    </source>
</evidence>
<evidence type="ECO:0000256" key="2">
    <source>
        <dbReference type="ARBA" id="ARBA00022448"/>
    </source>
</evidence>
<dbReference type="InterPro" id="IPR036640">
    <property type="entry name" value="ABC1_TM_sf"/>
</dbReference>
<dbReference type="InterPro" id="IPR027417">
    <property type="entry name" value="P-loop_NTPase"/>
</dbReference>
<dbReference type="Proteomes" id="UP000290624">
    <property type="component" value="Unassembled WGS sequence"/>
</dbReference>
<dbReference type="AlphaFoldDB" id="A0A4Q2EIV1"/>
<dbReference type="Gene3D" id="1.20.1560.10">
    <property type="entry name" value="ABC transporter type 1, transmembrane domain"/>
    <property type="match status" value="1"/>
</dbReference>
<keyword evidence="5 11" id="KW-0812">Transmembrane</keyword>
<keyword evidence="4" id="KW-0997">Cell inner membrane</keyword>
<dbReference type="SUPFAM" id="SSF90123">
    <property type="entry name" value="ABC transporter transmembrane region"/>
    <property type="match status" value="1"/>
</dbReference>
<protein>
    <submittedName>
        <fullName evidence="14">Multidrug ABC transporter ATP-binding protein</fullName>
    </submittedName>
</protein>
<dbReference type="FunFam" id="3.40.50.300:FF:001001">
    <property type="entry name" value="Multidrug ABC transporter ATP-binding protein"/>
    <property type="match status" value="1"/>
</dbReference>
<keyword evidence="8 11" id="KW-1133">Transmembrane helix</keyword>
<evidence type="ECO:0000256" key="11">
    <source>
        <dbReference type="SAM" id="Phobius"/>
    </source>
</evidence>
<feature type="transmembrane region" description="Helical" evidence="11">
    <location>
        <begin position="217"/>
        <end position="236"/>
    </location>
</feature>
<dbReference type="PANTHER" id="PTHR43394:SF1">
    <property type="entry name" value="ATP-BINDING CASSETTE SUB-FAMILY B MEMBER 10, MITOCHONDRIAL"/>
    <property type="match status" value="1"/>
</dbReference>
<dbReference type="Pfam" id="PF00664">
    <property type="entry name" value="ABC_membrane"/>
    <property type="match status" value="1"/>
</dbReference>
<dbReference type="SMART" id="SM00382">
    <property type="entry name" value="AAA"/>
    <property type="match status" value="1"/>
</dbReference>
<dbReference type="Pfam" id="PF00005">
    <property type="entry name" value="ABC_tran"/>
    <property type="match status" value="1"/>
</dbReference>
<dbReference type="GO" id="GO:0005524">
    <property type="term" value="F:ATP binding"/>
    <property type="evidence" value="ECO:0007669"/>
    <property type="project" value="UniProtKB-KW"/>
</dbReference>
<evidence type="ECO:0000313" key="15">
    <source>
        <dbReference type="Proteomes" id="UP000290624"/>
    </source>
</evidence>
<evidence type="ECO:0000256" key="7">
    <source>
        <dbReference type="ARBA" id="ARBA00022840"/>
    </source>
</evidence>
<dbReference type="SUPFAM" id="SSF52540">
    <property type="entry name" value="P-loop containing nucleoside triphosphate hydrolases"/>
    <property type="match status" value="1"/>
</dbReference>
<feature type="region of interest" description="Disordered" evidence="10">
    <location>
        <begin position="1"/>
        <end position="31"/>
    </location>
</feature>
<evidence type="ECO:0000256" key="6">
    <source>
        <dbReference type="ARBA" id="ARBA00022741"/>
    </source>
</evidence>
<dbReference type="InterPro" id="IPR039421">
    <property type="entry name" value="Type_1_exporter"/>
</dbReference>
<keyword evidence="2" id="KW-0813">Transport</keyword>
<dbReference type="EMBL" id="PPCV01000003">
    <property type="protein sequence ID" value="RXW32552.1"/>
    <property type="molecule type" value="Genomic_DNA"/>
</dbReference>
<evidence type="ECO:0000256" key="3">
    <source>
        <dbReference type="ARBA" id="ARBA00022475"/>
    </source>
</evidence>
<feature type="domain" description="ABC transmembrane type-1" evidence="13">
    <location>
        <begin position="102"/>
        <end position="383"/>
    </location>
</feature>
<evidence type="ECO:0000256" key="1">
    <source>
        <dbReference type="ARBA" id="ARBA00004651"/>
    </source>
</evidence>
<comment type="subcellular location">
    <subcellularLocation>
        <location evidence="1">Cell membrane</location>
        <topology evidence="1">Multi-pass membrane protein</topology>
    </subcellularLocation>
</comment>
<name>A0A4Q2EIV1_9ACTN</name>
<comment type="caution">
    <text evidence="14">The sequence shown here is derived from an EMBL/GenBank/DDBJ whole genome shotgun (WGS) entry which is preliminary data.</text>
</comment>
<sequence>MTSTHTSAVANPAPEERLPGSASTWRVTAPEPRIPADLHVDTTLPPRERLARWKARHALRRTRARSAFDASRNPERGLPVAPARRAFAFVRELASTRKAGAVAMIGLNVGAAIAALVVPRLLGNLVDDAAQGASLTQTDQVLMIVIGVVLVQAVLAALAKRASAVVGYDLLASAREYVVGTVLRLPLGHVEAASSGDLVTRITSDVSKMSTAVRWSLPALVTSLSMVALTVVALLLNSPLLTLPLIVSGVMLFFAVRHYLRNAAPGYIAESATYSKINSTITETVEGTRTVEALGLHDIRQARLDDDTAESAQAERYTMSLRNLLFMWLDLAFQLPLVLVVLLGTWGYDAGLVTIGQVTTAAIYLQQLVTPLDRLIQVLDHLQVGVAATTRLLGVAELPDDRTPRDLVPVGADVVGRDLRFAYRSGHDVLHGIDLHLRPGERLAIVGPSGSGKSTLGRLVAGINRPRTGEVTVGDVDVMDLPLPVLRTQVCLVTQEHHVFMGSLRDNVVLAREGDATDAQVRDALVAVDAGDWVDRLPLGLDTPLGRGRTELTPAQAQQVALARLVIADPHTLVLDEATSLIDPDTARHLEGSMTALLTDRTVVAIAHRLHTAHDADRIAVVIDGRIAELGSHDDLLAADGEYAHLWRTWRS</sequence>
<dbReference type="InterPro" id="IPR003439">
    <property type="entry name" value="ABC_transporter-like_ATP-bd"/>
</dbReference>
<proteinExistence type="predicted"/>
<dbReference type="InterPro" id="IPR011527">
    <property type="entry name" value="ABC1_TM_dom"/>
</dbReference>
<feature type="transmembrane region" description="Helical" evidence="11">
    <location>
        <begin position="101"/>
        <end position="121"/>
    </location>
</feature>
<keyword evidence="9 11" id="KW-0472">Membrane</keyword>
<dbReference type="PANTHER" id="PTHR43394">
    <property type="entry name" value="ATP-DEPENDENT PERMEASE MDL1, MITOCHONDRIAL"/>
    <property type="match status" value="1"/>
</dbReference>
<keyword evidence="7 14" id="KW-0067">ATP-binding</keyword>
<dbReference type="GO" id="GO:0005886">
    <property type="term" value="C:plasma membrane"/>
    <property type="evidence" value="ECO:0007669"/>
    <property type="project" value="UniProtKB-SubCell"/>
</dbReference>